<accession>A0A4R3JR00</accession>
<evidence type="ECO:0000313" key="17">
    <source>
        <dbReference type="Proteomes" id="UP000702954"/>
    </source>
</evidence>
<comment type="function">
    <text evidence="10">Involved in cell wall formation. Catalyzes the final step in the synthesis of UDP-N-acetylmuramoyl-pentapeptide, the precursor of murein.</text>
</comment>
<keyword evidence="2 10" id="KW-0436">Ligase</keyword>
<dbReference type="InterPro" id="IPR051046">
    <property type="entry name" value="MurCDEF_CellWall_CoF430Synth"/>
</dbReference>
<comment type="pathway">
    <text evidence="10">Cell wall biogenesis; peptidoglycan biosynthesis.</text>
</comment>
<evidence type="ECO:0000256" key="3">
    <source>
        <dbReference type="ARBA" id="ARBA00022618"/>
    </source>
</evidence>
<gene>
    <name evidence="10 14" type="primary">murF</name>
    <name evidence="15" type="ORF">EDD74_11047</name>
    <name evidence="14" type="ORF">FAEUMB_04140</name>
</gene>
<comment type="caution">
    <text evidence="15">The sequence shown here is derived from an EMBL/GenBank/DDBJ whole genome shotgun (WGS) entry which is preliminary data.</text>
</comment>
<keyword evidence="6 10" id="KW-0133">Cell shape</keyword>
<evidence type="ECO:0000259" key="11">
    <source>
        <dbReference type="Pfam" id="PF01225"/>
    </source>
</evidence>
<dbReference type="SUPFAM" id="SSF53623">
    <property type="entry name" value="MurD-like peptide ligases, catalytic domain"/>
    <property type="match status" value="1"/>
</dbReference>
<dbReference type="Proteomes" id="UP000294613">
    <property type="component" value="Unassembled WGS sequence"/>
</dbReference>
<dbReference type="GO" id="GO:0005524">
    <property type="term" value="F:ATP binding"/>
    <property type="evidence" value="ECO:0007669"/>
    <property type="project" value="UniProtKB-UniRule"/>
</dbReference>
<evidence type="ECO:0000259" key="12">
    <source>
        <dbReference type="Pfam" id="PF02875"/>
    </source>
</evidence>
<keyword evidence="8 10" id="KW-0131">Cell cycle</keyword>
<dbReference type="InterPro" id="IPR013221">
    <property type="entry name" value="Mur_ligase_cen"/>
</dbReference>
<evidence type="ECO:0000259" key="13">
    <source>
        <dbReference type="Pfam" id="PF08245"/>
    </source>
</evidence>
<comment type="similarity">
    <text evidence="10">Belongs to the MurCDEF family. MurF subfamily.</text>
</comment>
<evidence type="ECO:0000313" key="16">
    <source>
        <dbReference type="Proteomes" id="UP000294613"/>
    </source>
</evidence>
<reference evidence="15 16" key="2">
    <citation type="submission" date="2019-03" db="EMBL/GenBank/DDBJ databases">
        <title>Genomic Encyclopedia of Type Strains, Phase IV (KMG-IV): sequencing the most valuable type-strain genomes for metagenomic binning, comparative biology and taxonomic classification.</title>
        <authorList>
            <person name="Goeker M."/>
        </authorList>
    </citation>
    <scope>NUCLEOTIDE SEQUENCE [LARGE SCALE GENOMIC DNA]</scope>
    <source>
        <strain evidence="15 16">DSM 103426</strain>
    </source>
</reference>
<keyword evidence="5 10" id="KW-0067">ATP-binding</keyword>
<evidence type="ECO:0000256" key="8">
    <source>
        <dbReference type="ARBA" id="ARBA00023306"/>
    </source>
</evidence>
<name>A0A4R3JR00_9FIRM</name>
<evidence type="ECO:0000256" key="7">
    <source>
        <dbReference type="ARBA" id="ARBA00022984"/>
    </source>
</evidence>
<dbReference type="EMBL" id="BHEO01000002">
    <property type="protein sequence ID" value="GBU03873.1"/>
    <property type="molecule type" value="Genomic_DNA"/>
</dbReference>
<dbReference type="Pfam" id="PF01225">
    <property type="entry name" value="Mur_ligase"/>
    <property type="match status" value="1"/>
</dbReference>
<keyword evidence="7 10" id="KW-0573">Peptidoglycan synthesis</keyword>
<dbReference type="InterPro" id="IPR004101">
    <property type="entry name" value="Mur_ligase_C"/>
</dbReference>
<comment type="catalytic activity">
    <reaction evidence="10">
        <text>D-alanyl-D-alanine + UDP-N-acetyl-alpha-D-muramoyl-L-alanyl-gamma-D-glutamyl-meso-2,6-diaminopimelate + ATP = UDP-N-acetyl-alpha-D-muramoyl-L-alanyl-gamma-D-glutamyl-meso-2,6-diaminopimeloyl-D-alanyl-D-alanine + ADP + phosphate + H(+)</text>
        <dbReference type="Rhea" id="RHEA:28374"/>
        <dbReference type="ChEBI" id="CHEBI:15378"/>
        <dbReference type="ChEBI" id="CHEBI:30616"/>
        <dbReference type="ChEBI" id="CHEBI:43474"/>
        <dbReference type="ChEBI" id="CHEBI:57822"/>
        <dbReference type="ChEBI" id="CHEBI:61386"/>
        <dbReference type="ChEBI" id="CHEBI:83905"/>
        <dbReference type="ChEBI" id="CHEBI:456216"/>
        <dbReference type="EC" id="6.3.2.10"/>
    </reaction>
</comment>
<dbReference type="Proteomes" id="UP000702954">
    <property type="component" value="Unassembled WGS sequence"/>
</dbReference>
<dbReference type="InterPro" id="IPR036565">
    <property type="entry name" value="Mur-like_cat_sf"/>
</dbReference>
<dbReference type="GO" id="GO:0071555">
    <property type="term" value="P:cell wall organization"/>
    <property type="evidence" value="ECO:0007669"/>
    <property type="project" value="UniProtKB-KW"/>
</dbReference>
<keyword evidence="4 10" id="KW-0547">Nucleotide-binding</keyword>
<dbReference type="InterPro" id="IPR036615">
    <property type="entry name" value="Mur_ligase_C_dom_sf"/>
</dbReference>
<organism evidence="15 16">
    <name type="scientific">Faecalimonas umbilicata</name>
    <dbReference type="NCBI Taxonomy" id="1912855"/>
    <lineage>
        <taxon>Bacteria</taxon>
        <taxon>Bacillati</taxon>
        <taxon>Bacillota</taxon>
        <taxon>Clostridia</taxon>
        <taxon>Lachnospirales</taxon>
        <taxon>Lachnospiraceae</taxon>
        <taxon>Faecalimonas</taxon>
    </lineage>
</organism>
<keyword evidence="3 10" id="KW-0132">Cell division</keyword>
<evidence type="ECO:0000256" key="9">
    <source>
        <dbReference type="ARBA" id="ARBA00023316"/>
    </source>
</evidence>
<feature type="domain" description="Mur ligase central" evidence="13">
    <location>
        <begin position="109"/>
        <end position="328"/>
    </location>
</feature>
<dbReference type="UniPathway" id="UPA00219"/>
<dbReference type="Pfam" id="PF08245">
    <property type="entry name" value="Mur_ligase_M"/>
    <property type="match status" value="1"/>
</dbReference>
<reference evidence="14 17" key="1">
    <citation type="journal article" date="2018" name="Int. J. Syst. Evol. Microbiol.">
        <title>Draft Genome Sequence of Faecalimonas umbilicata JCM 30896T, an Acetate-Producing Bacterium Isolated from Human Feces.</title>
        <authorList>
            <person name="Sakamoto M."/>
            <person name="Ikeyama N."/>
            <person name="Yuki M."/>
            <person name="Ohkuma M."/>
        </authorList>
    </citation>
    <scope>NUCLEOTIDE SEQUENCE [LARGE SCALE GENOMIC DNA]</scope>
    <source>
        <strain evidence="14 17">EGH7</strain>
    </source>
</reference>
<dbReference type="Gene3D" id="3.90.190.20">
    <property type="entry name" value="Mur ligase, C-terminal domain"/>
    <property type="match status" value="1"/>
</dbReference>
<dbReference type="InterPro" id="IPR035911">
    <property type="entry name" value="MurE/MurF_N"/>
</dbReference>
<evidence type="ECO:0000256" key="2">
    <source>
        <dbReference type="ARBA" id="ARBA00022598"/>
    </source>
</evidence>
<comment type="subcellular location">
    <subcellularLocation>
        <location evidence="10">Cytoplasm</location>
    </subcellularLocation>
</comment>
<evidence type="ECO:0000256" key="6">
    <source>
        <dbReference type="ARBA" id="ARBA00022960"/>
    </source>
</evidence>
<dbReference type="GO" id="GO:0009252">
    <property type="term" value="P:peptidoglycan biosynthetic process"/>
    <property type="evidence" value="ECO:0007669"/>
    <property type="project" value="UniProtKB-UniRule"/>
</dbReference>
<dbReference type="GO" id="GO:0008360">
    <property type="term" value="P:regulation of cell shape"/>
    <property type="evidence" value="ECO:0007669"/>
    <property type="project" value="UniProtKB-KW"/>
</dbReference>
<evidence type="ECO:0000313" key="15">
    <source>
        <dbReference type="EMBL" id="TCS68219.1"/>
    </source>
</evidence>
<evidence type="ECO:0000256" key="1">
    <source>
        <dbReference type="ARBA" id="ARBA00022490"/>
    </source>
</evidence>
<dbReference type="GO" id="GO:0005737">
    <property type="term" value="C:cytoplasm"/>
    <property type="evidence" value="ECO:0007669"/>
    <property type="project" value="UniProtKB-SubCell"/>
</dbReference>
<dbReference type="Gene3D" id="3.40.1190.10">
    <property type="entry name" value="Mur-like, catalytic domain"/>
    <property type="match status" value="1"/>
</dbReference>
<dbReference type="InterPro" id="IPR005863">
    <property type="entry name" value="UDP-N-AcMur_synth"/>
</dbReference>
<keyword evidence="1 10" id="KW-0963">Cytoplasm</keyword>
<dbReference type="AlphaFoldDB" id="A0A4R3JR00"/>
<dbReference type="EC" id="6.3.2.10" evidence="10"/>
<feature type="domain" description="Mur ligase N-terminal catalytic" evidence="11">
    <location>
        <begin position="27"/>
        <end position="98"/>
    </location>
</feature>
<feature type="binding site" evidence="10">
    <location>
        <begin position="111"/>
        <end position="117"/>
    </location>
    <ligand>
        <name>ATP</name>
        <dbReference type="ChEBI" id="CHEBI:30616"/>
    </ligand>
</feature>
<dbReference type="GO" id="GO:0051301">
    <property type="term" value="P:cell division"/>
    <property type="evidence" value="ECO:0007669"/>
    <property type="project" value="UniProtKB-KW"/>
</dbReference>
<protein>
    <recommendedName>
        <fullName evidence="10">UDP-N-acetylmuramoyl-tripeptide--D-alanyl-D-alanine ligase</fullName>
        <ecNumber evidence="10">6.3.2.10</ecNumber>
    </recommendedName>
    <alternativeName>
        <fullName evidence="10">D-alanyl-D-alanine-adding enzyme</fullName>
    </alternativeName>
</protein>
<dbReference type="RefSeq" id="WP_116441063.1">
    <property type="nucleotide sequence ID" value="NZ_BHEO01000002.1"/>
</dbReference>
<dbReference type="SUPFAM" id="SSF63418">
    <property type="entry name" value="MurE/MurF N-terminal domain"/>
    <property type="match status" value="1"/>
</dbReference>
<sequence length="492" mass="53099">MEHMSLQEITTACGGTYYGEPSLLTREVSGVTIDSRKAGKDFLFVPIKGTRVDGHSFIPQVMEQGALCTLSEHPLSDSSPYILVSSCAQALKDIAEHYRRALGIKVVGISGSVGKTSTKEMIASILEQKYSVLKTAGNFNNEIGLPLTVFQIQKEHEVAVLEMGISDFQEMNRLAKVAQPDICVLTNIGQCHLENLGDRDGVRKAKTEMFAHRRPGASIILNGDDDKLSEIATVHAASFSKQDGTTVVPYSDSTHDETSAASAVGKSGDTTPIFFGKDPHNAFYADEIQSLGLKGTSCKIHTPAGDFTVIISIPGAHMVYNALAGTAVGIELGLTLDEIKTGIEALQPVAGRNHMIETEHLTILDDCYNANPVSMKASLDVLSTALTRKVAILGDMFELGTKELLLHREVGTYAAEKKLDLLCCIGTLSKAMADGASEFSAQNDTKICYFETKNDFLNAVSSIIKEHDTILVKASHGMAFEEIVHALCHLTF</sequence>
<evidence type="ECO:0000256" key="5">
    <source>
        <dbReference type="ARBA" id="ARBA00022840"/>
    </source>
</evidence>
<dbReference type="EMBL" id="SLZV01000010">
    <property type="protein sequence ID" value="TCS68219.1"/>
    <property type="molecule type" value="Genomic_DNA"/>
</dbReference>
<dbReference type="Pfam" id="PF02875">
    <property type="entry name" value="Mur_ligase_C"/>
    <property type="match status" value="1"/>
</dbReference>
<dbReference type="PANTHER" id="PTHR43024:SF1">
    <property type="entry name" value="UDP-N-ACETYLMURAMOYL-TRIPEPTIDE--D-ALANYL-D-ALANINE LIGASE"/>
    <property type="match status" value="1"/>
</dbReference>
<dbReference type="SUPFAM" id="SSF53244">
    <property type="entry name" value="MurD-like peptide ligases, peptide-binding domain"/>
    <property type="match status" value="1"/>
</dbReference>
<evidence type="ECO:0000256" key="10">
    <source>
        <dbReference type="HAMAP-Rule" id="MF_02019"/>
    </source>
</evidence>
<dbReference type="GO" id="GO:0047480">
    <property type="term" value="F:UDP-N-acetylmuramoyl-tripeptide-D-alanyl-D-alanine ligase activity"/>
    <property type="evidence" value="ECO:0007669"/>
    <property type="project" value="UniProtKB-UniRule"/>
</dbReference>
<feature type="domain" description="Mur ligase C-terminal" evidence="12">
    <location>
        <begin position="351"/>
        <end position="475"/>
    </location>
</feature>
<evidence type="ECO:0000256" key="4">
    <source>
        <dbReference type="ARBA" id="ARBA00022741"/>
    </source>
</evidence>
<dbReference type="Gene3D" id="3.40.1390.10">
    <property type="entry name" value="MurE/MurF, N-terminal domain"/>
    <property type="match status" value="1"/>
</dbReference>
<evidence type="ECO:0000313" key="14">
    <source>
        <dbReference type="EMBL" id="GBU03873.1"/>
    </source>
</evidence>
<keyword evidence="17" id="KW-1185">Reference proteome</keyword>
<dbReference type="InterPro" id="IPR000713">
    <property type="entry name" value="Mur_ligase_N"/>
</dbReference>
<keyword evidence="9 10" id="KW-0961">Cell wall biogenesis/degradation</keyword>
<proteinExistence type="inferred from homology"/>
<dbReference type="HAMAP" id="MF_02019">
    <property type="entry name" value="MurF"/>
    <property type="match status" value="1"/>
</dbReference>
<dbReference type="PANTHER" id="PTHR43024">
    <property type="entry name" value="UDP-N-ACETYLMURAMOYL-TRIPEPTIDE--D-ALANYL-D-ALANINE LIGASE"/>
    <property type="match status" value="1"/>
</dbReference>